<reference evidence="2 3" key="1">
    <citation type="submission" date="2018-08" db="EMBL/GenBank/DDBJ databases">
        <title>A genome reference for cultivated species of the human gut microbiota.</title>
        <authorList>
            <person name="Zou Y."/>
            <person name="Xue W."/>
            <person name="Luo G."/>
        </authorList>
    </citation>
    <scope>NUCLEOTIDE SEQUENCE [LARGE SCALE GENOMIC DNA]</scope>
    <source>
        <strain evidence="2 3">AF17-20</strain>
    </source>
</reference>
<protein>
    <submittedName>
        <fullName evidence="2">HNH endonuclease</fullName>
    </submittedName>
</protein>
<comment type="caution">
    <text evidence="2">The sequence shown here is derived from an EMBL/GenBank/DDBJ whole genome shotgun (WGS) entry which is preliminary data.</text>
</comment>
<organism evidence="2 3">
    <name type="scientific">Bacteroides uniformis</name>
    <dbReference type="NCBI Taxonomy" id="820"/>
    <lineage>
        <taxon>Bacteria</taxon>
        <taxon>Pseudomonadati</taxon>
        <taxon>Bacteroidota</taxon>
        <taxon>Bacteroidia</taxon>
        <taxon>Bacteroidales</taxon>
        <taxon>Bacteroidaceae</taxon>
        <taxon>Bacteroides</taxon>
    </lineage>
</organism>
<name>A0A412SH47_BACUN</name>
<sequence>MKNIWTYEEHILAFNLYCKIPFSKINANYPPVKELAKIINRSNSSVAMKLANFARLDPALKARNISGLTQGAKGEKIIWEKFNNDWEQLSYESECILAKYKNKSIEYELYDIPLYLEGREREIIVRQRVNQSFFRKMILASYNNKCCVTGSNYVSLLSACHIKPWNKDVKNRMNLQNGLCMNILLHYSFDQGLFTITNDYRILLSREVYSLNDPFMSKNLLSYENCKITLPQKFIPEKVFLEYHYDTIFKK</sequence>
<gene>
    <name evidence="2" type="ORF">DWW83_15790</name>
</gene>
<dbReference type="GO" id="GO:0004519">
    <property type="term" value="F:endonuclease activity"/>
    <property type="evidence" value="ECO:0007669"/>
    <property type="project" value="UniProtKB-KW"/>
</dbReference>
<feature type="domain" description="HNH nuclease" evidence="1">
    <location>
        <begin position="146"/>
        <end position="196"/>
    </location>
</feature>
<keyword evidence="2" id="KW-0378">Hydrolase</keyword>
<dbReference type="RefSeq" id="WP_057256661.1">
    <property type="nucleotide sequence ID" value="NZ_CYYO01000012.1"/>
</dbReference>
<accession>A0A412SH47</accession>
<evidence type="ECO:0000259" key="1">
    <source>
        <dbReference type="Pfam" id="PF13391"/>
    </source>
</evidence>
<proteinExistence type="predicted"/>
<dbReference type="Pfam" id="PF13391">
    <property type="entry name" value="HNH_2"/>
    <property type="match status" value="1"/>
</dbReference>
<dbReference type="Proteomes" id="UP000284022">
    <property type="component" value="Unassembled WGS sequence"/>
</dbReference>
<dbReference type="InterPro" id="IPR003615">
    <property type="entry name" value="HNH_nuc"/>
</dbReference>
<evidence type="ECO:0000313" key="2">
    <source>
        <dbReference type="EMBL" id="RGU36998.1"/>
    </source>
</evidence>
<keyword evidence="2" id="KW-0540">Nuclease</keyword>
<keyword evidence="2" id="KW-0255">Endonuclease</keyword>
<evidence type="ECO:0000313" key="3">
    <source>
        <dbReference type="Proteomes" id="UP000284022"/>
    </source>
</evidence>
<dbReference type="AlphaFoldDB" id="A0A412SH47"/>
<dbReference type="EMBL" id="QRXV01000018">
    <property type="protein sequence ID" value="RGU36998.1"/>
    <property type="molecule type" value="Genomic_DNA"/>
</dbReference>